<evidence type="ECO:0000313" key="2">
    <source>
        <dbReference type="Proteomes" id="UP001500837"/>
    </source>
</evidence>
<name>A0AAV3S2S8_9EURY</name>
<dbReference type="RefSeq" id="WP_211313331.1">
    <property type="nucleotide sequence ID" value="NZ_BAAABL010000004.1"/>
</dbReference>
<dbReference type="Pfam" id="PF24397">
    <property type="entry name" value="VNG_1110C"/>
    <property type="match status" value="1"/>
</dbReference>
<dbReference type="AlphaFoldDB" id="A0AAV3S2S8"/>
<protein>
    <submittedName>
        <fullName evidence="1">Uncharacterized protein</fullName>
    </submittedName>
</protein>
<evidence type="ECO:0000313" key="1">
    <source>
        <dbReference type="EMBL" id="GAA0290034.1"/>
    </source>
</evidence>
<organism evidence="1 2">
    <name type="scientific">Halarchaeum salinum</name>
    <dbReference type="NCBI Taxonomy" id="489912"/>
    <lineage>
        <taxon>Archaea</taxon>
        <taxon>Methanobacteriati</taxon>
        <taxon>Methanobacteriota</taxon>
        <taxon>Stenosarchaea group</taxon>
        <taxon>Halobacteria</taxon>
        <taxon>Halobacteriales</taxon>
        <taxon>Halobacteriaceae</taxon>
    </lineage>
</organism>
<comment type="caution">
    <text evidence="1">The sequence shown here is derived from an EMBL/GenBank/DDBJ whole genome shotgun (WGS) entry which is preliminary data.</text>
</comment>
<reference evidence="1 2" key="1">
    <citation type="journal article" date="2019" name="Int. J. Syst. Evol. Microbiol.">
        <title>The Global Catalogue of Microorganisms (GCM) 10K type strain sequencing project: providing services to taxonomists for standard genome sequencing and annotation.</title>
        <authorList>
            <consortium name="The Broad Institute Genomics Platform"/>
            <consortium name="The Broad Institute Genome Sequencing Center for Infectious Disease"/>
            <person name="Wu L."/>
            <person name="Ma J."/>
        </authorList>
    </citation>
    <scope>NUCLEOTIDE SEQUENCE [LARGE SCALE GENOMIC DNA]</scope>
    <source>
        <strain evidence="1 2">JCM 16330</strain>
    </source>
</reference>
<dbReference type="Proteomes" id="UP001500837">
    <property type="component" value="Unassembled WGS sequence"/>
</dbReference>
<sequence length="66" mass="7245">MGDPSRYRDSTQIVLPTGTLDGIEPPLDERFTVTLFERDGVVRIIGSPVEIRAASDYLARQGVSLP</sequence>
<keyword evidence="2" id="KW-1185">Reference proteome</keyword>
<accession>A0AAV3S2S8</accession>
<proteinExistence type="predicted"/>
<gene>
    <name evidence="1" type="ORF">GCM10009066_00730</name>
</gene>
<dbReference type="InterPro" id="IPR056231">
    <property type="entry name" value="VNG_1110C-like"/>
</dbReference>
<dbReference type="EMBL" id="BAAABL010000004">
    <property type="protein sequence ID" value="GAA0290034.1"/>
    <property type="molecule type" value="Genomic_DNA"/>
</dbReference>